<gene>
    <name evidence="2" type="ORF">GCM10009332_24090</name>
</gene>
<proteinExistence type="predicted"/>
<evidence type="ECO:0000313" key="2">
    <source>
        <dbReference type="EMBL" id="GGI85942.1"/>
    </source>
</evidence>
<keyword evidence="1" id="KW-0812">Transmembrane</keyword>
<keyword evidence="1" id="KW-1133">Transmembrane helix</keyword>
<evidence type="ECO:0000256" key="1">
    <source>
        <dbReference type="SAM" id="Phobius"/>
    </source>
</evidence>
<sequence>MNEILAIIKAGGLTGGAAFAAVLILWKVQFSIEKQAKALTKVITDIDKRVVALEVRAEVKKDV</sequence>
<evidence type="ECO:0000313" key="3">
    <source>
        <dbReference type="Proteomes" id="UP000613743"/>
    </source>
</evidence>
<dbReference type="EMBL" id="BMPZ01000006">
    <property type="protein sequence ID" value="GGI85942.1"/>
    <property type="molecule type" value="Genomic_DNA"/>
</dbReference>
<keyword evidence="3" id="KW-1185">Reference proteome</keyword>
<keyword evidence="1" id="KW-0472">Membrane</keyword>
<dbReference type="RefSeq" id="WP_188921245.1">
    <property type="nucleotide sequence ID" value="NZ_BMPZ01000006.1"/>
</dbReference>
<dbReference type="Proteomes" id="UP000613743">
    <property type="component" value="Unassembled WGS sequence"/>
</dbReference>
<reference evidence="2" key="1">
    <citation type="journal article" date="2014" name="Int. J. Syst. Evol. Microbiol.">
        <title>Complete genome sequence of Corynebacterium casei LMG S-19264T (=DSM 44701T), isolated from a smear-ripened cheese.</title>
        <authorList>
            <consortium name="US DOE Joint Genome Institute (JGI-PGF)"/>
            <person name="Walter F."/>
            <person name="Albersmeier A."/>
            <person name="Kalinowski J."/>
            <person name="Ruckert C."/>
        </authorList>
    </citation>
    <scope>NUCLEOTIDE SEQUENCE</scope>
    <source>
        <strain evidence="2">JCM 30804</strain>
    </source>
</reference>
<reference evidence="2" key="2">
    <citation type="submission" date="2020-09" db="EMBL/GenBank/DDBJ databases">
        <authorList>
            <person name="Sun Q."/>
            <person name="Ohkuma M."/>
        </authorList>
    </citation>
    <scope>NUCLEOTIDE SEQUENCE</scope>
    <source>
        <strain evidence="2">JCM 30804</strain>
    </source>
</reference>
<protein>
    <submittedName>
        <fullName evidence="2">Uncharacterized protein</fullName>
    </submittedName>
</protein>
<comment type="caution">
    <text evidence="2">The sequence shown here is derived from an EMBL/GenBank/DDBJ whole genome shotgun (WGS) entry which is preliminary data.</text>
</comment>
<accession>A0A917NBJ5</accession>
<name>A0A917NBJ5_9GAMM</name>
<dbReference type="AlphaFoldDB" id="A0A917NBJ5"/>
<feature type="transmembrane region" description="Helical" evidence="1">
    <location>
        <begin position="6"/>
        <end position="26"/>
    </location>
</feature>
<organism evidence="2 3">
    <name type="scientific">Shewanella gelidii</name>
    <dbReference type="NCBI Taxonomy" id="1642821"/>
    <lineage>
        <taxon>Bacteria</taxon>
        <taxon>Pseudomonadati</taxon>
        <taxon>Pseudomonadota</taxon>
        <taxon>Gammaproteobacteria</taxon>
        <taxon>Alteromonadales</taxon>
        <taxon>Shewanellaceae</taxon>
        <taxon>Shewanella</taxon>
    </lineage>
</organism>